<proteinExistence type="inferred from homology"/>
<dbReference type="PROSITE" id="PS00624">
    <property type="entry name" value="GMC_OXRED_2"/>
    <property type="match status" value="1"/>
</dbReference>
<feature type="binding site" evidence="5">
    <location>
        <position position="250"/>
    </location>
    <ligand>
        <name>FAD</name>
        <dbReference type="ChEBI" id="CHEBI:57692"/>
    </ligand>
</feature>
<dbReference type="InterPro" id="IPR036188">
    <property type="entry name" value="FAD/NAD-bd_sf"/>
</dbReference>
<dbReference type="SUPFAM" id="SSF51905">
    <property type="entry name" value="FAD/NAD(P)-binding domain"/>
    <property type="match status" value="1"/>
</dbReference>
<dbReference type="Pfam" id="PF00732">
    <property type="entry name" value="GMC_oxred_N"/>
    <property type="match status" value="1"/>
</dbReference>
<evidence type="ECO:0000259" key="8">
    <source>
        <dbReference type="PROSITE" id="PS00624"/>
    </source>
</evidence>
<keyword evidence="3 6" id="KW-0285">Flavoprotein</keyword>
<evidence type="ECO:0000256" key="6">
    <source>
        <dbReference type="RuleBase" id="RU003968"/>
    </source>
</evidence>
<keyword evidence="4 5" id="KW-0274">FAD</keyword>
<gene>
    <name evidence="9" type="ORF">DQP58_13805</name>
</gene>
<evidence type="ECO:0000256" key="5">
    <source>
        <dbReference type="PIRSR" id="PIRSR000137-2"/>
    </source>
</evidence>
<evidence type="ECO:0000256" key="4">
    <source>
        <dbReference type="ARBA" id="ARBA00022827"/>
    </source>
</evidence>
<feature type="binding site" evidence="5">
    <location>
        <begin position="476"/>
        <end position="477"/>
    </location>
    <ligand>
        <name>FAD</name>
        <dbReference type="ChEBI" id="CHEBI:57692"/>
    </ligand>
</feature>
<evidence type="ECO:0000256" key="2">
    <source>
        <dbReference type="ARBA" id="ARBA00010790"/>
    </source>
</evidence>
<protein>
    <submittedName>
        <fullName evidence="9">GMC family oxidoreductase</fullName>
    </submittedName>
</protein>
<feature type="domain" description="Glucose-methanol-choline oxidoreductase N-terminal" evidence="7">
    <location>
        <begin position="108"/>
        <end position="131"/>
    </location>
</feature>
<dbReference type="PANTHER" id="PTHR11552">
    <property type="entry name" value="GLUCOSE-METHANOL-CHOLINE GMC OXIDOREDUCTASE"/>
    <property type="match status" value="1"/>
</dbReference>
<comment type="cofactor">
    <cofactor evidence="1 5">
        <name>FAD</name>
        <dbReference type="ChEBI" id="CHEBI:57692"/>
    </cofactor>
</comment>
<sequence length="562" mass="61053">MSTAASNDMDNELDRRVRANQERLVADLKQDYDFIVCGAGSSGCVVARRLAEDPRVNVLLLEAGGRDDLPCVTEAKLWHTNLGSATDWAFQAEPNQHLNGRALMLSMGKVLGGGSSINLMAWARGHRADWDLFAAESGNKAWSYASVLDIYRRIEDWHGAPDPEHRGSGGPIYVQPKCDPHPVGRIVLTAAECLGIGRFDQANGKMMEGKGGAAIIEVRARGGKRRSVFRSYTYPYMDRPNLTVLPNALVRRLLIDGSRVTAVEVCYRDELRRFRAGAEVVLSMGAIHTPKVLMLSGIGDQDILRPLGIPVKHHLPGVGRNFQDHLGFSCIWEMPACPPADQPGDAVMFWPSGDGRDEPDLFACQGAMLLASPENAARFGLPGMGWTMIGALTHPSSRGSVMLTSPDPDQPARVIHNGLSHPDDLRLAVKCIEDMRAVGNCALLRTRSFFQREVMPGCLKGEDLVGYLRDAAITYWHMAGTAKMGLDSLSVVDGSLKVHGVENLRVADSSIMPRITSTNTMAPCVVIGERAGEEIKSEHGLSGLDDVVALRDAESVSGLERS</sequence>
<comment type="similarity">
    <text evidence="2 6">Belongs to the GMC oxidoreductase family.</text>
</comment>
<dbReference type="Pfam" id="PF05199">
    <property type="entry name" value="GMC_oxred_C"/>
    <property type="match status" value="1"/>
</dbReference>
<evidence type="ECO:0000256" key="1">
    <source>
        <dbReference type="ARBA" id="ARBA00001974"/>
    </source>
</evidence>
<dbReference type="EMBL" id="QMEU01000036">
    <property type="protein sequence ID" value="RAU94660.1"/>
    <property type="molecule type" value="Genomic_DNA"/>
</dbReference>
<accession>A0A329KHQ6</accession>
<feature type="binding site" evidence="5">
    <location>
        <position position="475"/>
    </location>
    <ligand>
        <name>substrate</name>
    </ligand>
</feature>
<feature type="domain" description="Glucose-methanol-choline oxidoreductase N-terminal" evidence="8">
    <location>
        <begin position="285"/>
        <end position="299"/>
    </location>
</feature>
<feature type="binding site" evidence="5">
    <location>
        <position position="110"/>
    </location>
    <ligand>
        <name>FAD</name>
        <dbReference type="ChEBI" id="CHEBI:57692"/>
    </ligand>
</feature>
<name>A0A329KHQ6_9MYCO</name>
<evidence type="ECO:0000256" key="3">
    <source>
        <dbReference type="ARBA" id="ARBA00022630"/>
    </source>
</evidence>
<dbReference type="InterPro" id="IPR007867">
    <property type="entry name" value="GMC_OxRtase_C"/>
</dbReference>
<dbReference type="Gene3D" id="3.50.50.60">
    <property type="entry name" value="FAD/NAD(P)-binding domain"/>
    <property type="match status" value="1"/>
</dbReference>
<dbReference type="GO" id="GO:0050660">
    <property type="term" value="F:flavin adenine dinucleotide binding"/>
    <property type="evidence" value="ECO:0007669"/>
    <property type="project" value="InterPro"/>
</dbReference>
<dbReference type="PIRSF" id="PIRSF000137">
    <property type="entry name" value="Alcohol_oxidase"/>
    <property type="match status" value="1"/>
</dbReference>
<dbReference type="PROSITE" id="PS00623">
    <property type="entry name" value="GMC_OXRED_1"/>
    <property type="match status" value="1"/>
</dbReference>
<dbReference type="SUPFAM" id="SSF54373">
    <property type="entry name" value="FAD-linked reductases, C-terminal domain"/>
    <property type="match status" value="1"/>
</dbReference>
<dbReference type="Proteomes" id="UP000250347">
    <property type="component" value="Unassembled WGS sequence"/>
</dbReference>
<evidence type="ECO:0000313" key="10">
    <source>
        <dbReference type="Proteomes" id="UP000250347"/>
    </source>
</evidence>
<evidence type="ECO:0000259" key="7">
    <source>
        <dbReference type="PROSITE" id="PS00623"/>
    </source>
</evidence>
<dbReference type="GO" id="GO:0016614">
    <property type="term" value="F:oxidoreductase activity, acting on CH-OH group of donors"/>
    <property type="evidence" value="ECO:0007669"/>
    <property type="project" value="InterPro"/>
</dbReference>
<dbReference type="Gene3D" id="3.30.410.40">
    <property type="match status" value="1"/>
</dbReference>
<comment type="caution">
    <text evidence="9">The sequence shown here is derived from an EMBL/GenBank/DDBJ whole genome shotgun (WGS) entry which is preliminary data.</text>
</comment>
<evidence type="ECO:0000313" key="9">
    <source>
        <dbReference type="EMBL" id="RAU94660.1"/>
    </source>
</evidence>
<dbReference type="PANTHER" id="PTHR11552:SF147">
    <property type="entry name" value="CHOLINE DEHYDROGENASE, MITOCHONDRIAL"/>
    <property type="match status" value="1"/>
</dbReference>
<dbReference type="InterPro" id="IPR012132">
    <property type="entry name" value="GMC_OxRdtase"/>
</dbReference>
<dbReference type="AlphaFoldDB" id="A0A329KHQ6"/>
<organism evidence="9 10">
    <name type="scientific">Mycobacterium colombiense</name>
    <dbReference type="NCBI Taxonomy" id="339268"/>
    <lineage>
        <taxon>Bacteria</taxon>
        <taxon>Bacillati</taxon>
        <taxon>Actinomycetota</taxon>
        <taxon>Actinomycetes</taxon>
        <taxon>Mycobacteriales</taxon>
        <taxon>Mycobacteriaceae</taxon>
        <taxon>Mycobacterium</taxon>
        <taxon>Mycobacterium avium complex (MAC)</taxon>
    </lineage>
</organism>
<dbReference type="InterPro" id="IPR000172">
    <property type="entry name" value="GMC_OxRdtase_N"/>
</dbReference>
<reference evidence="9 10" key="1">
    <citation type="submission" date="2018-06" db="EMBL/GenBank/DDBJ databases">
        <title>NTM in soil in Japan.</title>
        <authorList>
            <person name="Ohya K."/>
        </authorList>
    </citation>
    <scope>NUCLEOTIDE SEQUENCE [LARGE SCALE GENOMIC DNA]</scope>
    <source>
        <strain evidence="9 10">GF76</strain>
    </source>
</reference>